<dbReference type="Proteomes" id="UP000198916">
    <property type="component" value="Unassembled WGS sequence"/>
</dbReference>
<gene>
    <name evidence="2" type="ORF">SAMN05421740_10623</name>
</gene>
<reference evidence="3" key="1">
    <citation type="submission" date="2016-10" db="EMBL/GenBank/DDBJ databases">
        <authorList>
            <person name="Varghese N."/>
            <person name="Submissions S."/>
        </authorList>
    </citation>
    <scope>NUCLEOTIDE SEQUENCE [LARGE SCALE GENOMIC DNA]</scope>
    <source>
        <strain evidence="3">Jip14</strain>
    </source>
</reference>
<feature type="signal peptide" evidence="1">
    <location>
        <begin position="1"/>
        <end position="30"/>
    </location>
</feature>
<proteinExistence type="predicted"/>
<dbReference type="STRING" id="332977.SAMN05421740_10623"/>
<evidence type="ECO:0000256" key="1">
    <source>
        <dbReference type="SAM" id="SignalP"/>
    </source>
</evidence>
<organism evidence="2 3">
    <name type="scientific">Parapedobacter koreensis</name>
    <dbReference type="NCBI Taxonomy" id="332977"/>
    <lineage>
        <taxon>Bacteria</taxon>
        <taxon>Pseudomonadati</taxon>
        <taxon>Bacteroidota</taxon>
        <taxon>Sphingobacteriia</taxon>
        <taxon>Sphingobacteriales</taxon>
        <taxon>Sphingobacteriaceae</taxon>
        <taxon>Parapedobacter</taxon>
    </lineage>
</organism>
<keyword evidence="1" id="KW-0732">Signal</keyword>
<keyword evidence="3" id="KW-1185">Reference proteome</keyword>
<feature type="chain" id="PRO_5011788960" evidence="1">
    <location>
        <begin position="31"/>
        <end position="293"/>
    </location>
</feature>
<evidence type="ECO:0000313" key="3">
    <source>
        <dbReference type="Proteomes" id="UP000198916"/>
    </source>
</evidence>
<evidence type="ECO:0000313" key="2">
    <source>
        <dbReference type="EMBL" id="SEL49453.1"/>
    </source>
</evidence>
<accession>A0A1H7QNI2</accession>
<dbReference type="EMBL" id="FNZR01000006">
    <property type="protein sequence ID" value="SEL49453.1"/>
    <property type="molecule type" value="Genomic_DNA"/>
</dbReference>
<sequence>MNANRHTMKTAIKCFGILLFSLGPLHAAHAQQGFGTANPNPNSVIDLTATDKGLLLPRLALQATNLANPLGEHVAGMLVYNTAINGTGATAVTPGFYSNNGTKWVRVDITVSNGLHIETDEDYEDTQGHVKLGGDLTKPTEITTDEDNTLAITGLQAGDPDDDRIVMVNPTNGVLKSVSSNKFVRFFYMPSVVFDTSTPNPTGPPRTRNLYQEYIDQFTGDGDPDMVKNPSAPDEIPFLPQATDLHYYITYYDKDVFGSLSIDDNGVLSYRVIGPGTPMSFMNIVFVIKGEED</sequence>
<dbReference type="AlphaFoldDB" id="A0A1H7QNI2"/>
<name>A0A1H7QNI2_9SPHI</name>
<protein>
    <submittedName>
        <fullName evidence="2">Uncharacterized protein</fullName>
    </submittedName>
</protein>